<evidence type="ECO:0000313" key="1">
    <source>
        <dbReference type="EMBL" id="CAK0803481.1"/>
    </source>
</evidence>
<reference evidence="1" key="1">
    <citation type="submission" date="2023-10" db="EMBL/GenBank/DDBJ databases">
        <authorList>
            <person name="Chen Y."/>
            <person name="Shah S."/>
            <person name="Dougan E. K."/>
            <person name="Thang M."/>
            <person name="Chan C."/>
        </authorList>
    </citation>
    <scope>NUCLEOTIDE SEQUENCE [LARGE SCALE GENOMIC DNA]</scope>
</reference>
<evidence type="ECO:0000313" key="2">
    <source>
        <dbReference type="Proteomes" id="UP001189429"/>
    </source>
</evidence>
<keyword evidence="2" id="KW-1185">Reference proteome</keyword>
<proteinExistence type="predicted"/>
<comment type="caution">
    <text evidence="1">The sequence shown here is derived from an EMBL/GenBank/DDBJ whole genome shotgun (WGS) entry which is preliminary data.</text>
</comment>
<evidence type="ECO:0008006" key="3">
    <source>
        <dbReference type="Google" id="ProtNLM"/>
    </source>
</evidence>
<gene>
    <name evidence="1" type="ORF">PCOR1329_LOCUS10628</name>
</gene>
<dbReference type="EMBL" id="CAUYUJ010003015">
    <property type="protein sequence ID" value="CAK0803481.1"/>
    <property type="molecule type" value="Genomic_DNA"/>
</dbReference>
<feature type="non-terminal residue" evidence="1">
    <location>
        <position position="119"/>
    </location>
</feature>
<protein>
    <recommendedName>
        <fullName evidence="3">Fanconi-associated nuclease</fullName>
    </recommendedName>
</protein>
<dbReference type="Proteomes" id="UP001189429">
    <property type="component" value="Unassembled WGS sequence"/>
</dbReference>
<sequence length="119" mass="12938">MVTSPDAAQMAAAPAATFVCLAMALEEKPKLGPGSIRCYERALGFLDNRGCGEASWERLVVLQQLGAVCLRSRRLEEALRWLSECASGCSKASGHPRDEQLFGGNFSTQQTRLEFTSQV</sequence>
<organism evidence="1 2">
    <name type="scientific">Prorocentrum cordatum</name>
    <dbReference type="NCBI Taxonomy" id="2364126"/>
    <lineage>
        <taxon>Eukaryota</taxon>
        <taxon>Sar</taxon>
        <taxon>Alveolata</taxon>
        <taxon>Dinophyceae</taxon>
        <taxon>Prorocentrales</taxon>
        <taxon>Prorocentraceae</taxon>
        <taxon>Prorocentrum</taxon>
    </lineage>
</organism>
<accession>A0ABN9QEN2</accession>
<name>A0ABN9QEN2_9DINO</name>